<comment type="similarity">
    <text evidence="1 4">Belongs to the aldehyde dehydrogenase family.</text>
</comment>
<dbReference type="PROSITE" id="PS00687">
    <property type="entry name" value="ALDEHYDE_DEHYDR_GLU"/>
    <property type="match status" value="1"/>
</dbReference>
<evidence type="ECO:0000259" key="5">
    <source>
        <dbReference type="Pfam" id="PF00171"/>
    </source>
</evidence>
<dbReference type="InterPro" id="IPR029510">
    <property type="entry name" value="Ald_DH_CS_GLU"/>
</dbReference>
<dbReference type="EC" id="1.2.1.-" evidence="6"/>
<evidence type="ECO:0000256" key="4">
    <source>
        <dbReference type="RuleBase" id="RU003345"/>
    </source>
</evidence>
<dbReference type="PANTHER" id="PTHR43353">
    <property type="entry name" value="SUCCINATE-SEMIALDEHYDE DEHYDROGENASE, MITOCHONDRIAL"/>
    <property type="match status" value="1"/>
</dbReference>
<dbReference type="Proteomes" id="UP001277561">
    <property type="component" value="Unassembled WGS sequence"/>
</dbReference>
<accession>A0ABU4W1Y8</accession>
<evidence type="ECO:0000313" key="6">
    <source>
        <dbReference type="EMBL" id="MDX8331788.1"/>
    </source>
</evidence>
<dbReference type="Gene3D" id="3.40.605.10">
    <property type="entry name" value="Aldehyde Dehydrogenase, Chain A, domain 1"/>
    <property type="match status" value="1"/>
</dbReference>
<dbReference type="InterPro" id="IPR016162">
    <property type="entry name" value="Ald_DH_N"/>
</dbReference>
<dbReference type="GO" id="GO:0016491">
    <property type="term" value="F:oxidoreductase activity"/>
    <property type="evidence" value="ECO:0007669"/>
    <property type="project" value="UniProtKB-KW"/>
</dbReference>
<feature type="active site" evidence="3">
    <location>
        <position position="266"/>
    </location>
</feature>
<dbReference type="Gene3D" id="3.40.309.10">
    <property type="entry name" value="Aldehyde Dehydrogenase, Chain A, domain 2"/>
    <property type="match status" value="1"/>
</dbReference>
<dbReference type="InterPro" id="IPR050740">
    <property type="entry name" value="Aldehyde_DH_Superfamily"/>
</dbReference>
<dbReference type="SUPFAM" id="SSF53720">
    <property type="entry name" value="ALDH-like"/>
    <property type="match status" value="1"/>
</dbReference>
<keyword evidence="2 4" id="KW-0560">Oxidoreductase</keyword>
<dbReference type="Pfam" id="PF00171">
    <property type="entry name" value="Aldedh"/>
    <property type="match status" value="1"/>
</dbReference>
<dbReference type="RefSeq" id="WP_320188384.1">
    <property type="nucleotide sequence ID" value="NZ_CP192768.1"/>
</dbReference>
<sequence>MNVVAKTNAPTSGLDVKSIPTDLFIGGKWRPGRGGANIDIFDPSTGKVIASAADASVEDALDAVAAAHAAAKSWAATAPRKRSEILRRCFELMIERKDMLAQLISLENGKTLNDAHGEVAYAAEFFRWFSEEAVRLNGDISTAPGGANKIIVQHQPIGVAVLVTPWNFPAAMATRKIAPALAAGCTCVLKPATETPLTAFALAEIYTEAGVPDGVVNVITSSKAGETVSAMLNDPRVRKLSFTGSTPVGRVLLREAANTVVSCSMELGGNAPFIVFDDADLDAAIEGAMIAKMRNGGEACTAANRFYVQAGIAKAFSQRLAQTMGSMTVGAGYDRSSQCGPLINRKAVGRIGALVEDAKARGATVLAGGGPLDRDGYFFAPTVLADVSPQSEIASEEIFGPIAAITTFATEDEAIELANDTEYGLISYVYTRDLARGLRVSESMDSGMVGLNRGLVSDPAAPFGGTKQSGLGREGAHHGILEFCETKYIAVSW</sequence>
<evidence type="ECO:0000313" key="7">
    <source>
        <dbReference type="Proteomes" id="UP001277561"/>
    </source>
</evidence>
<feature type="domain" description="Aldehyde dehydrogenase" evidence="5">
    <location>
        <begin position="29"/>
        <end position="489"/>
    </location>
</feature>
<comment type="caution">
    <text evidence="6">The sequence shown here is derived from an EMBL/GenBank/DDBJ whole genome shotgun (WGS) entry which is preliminary data.</text>
</comment>
<name>A0ABU4W1Y8_9HYPH</name>
<evidence type="ECO:0000256" key="2">
    <source>
        <dbReference type="ARBA" id="ARBA00023002"/>
    </source>
</evidence>
<dbReference type="InterPro" id="IPR015590">
    <property type="entry name" value="Aldehyde_DH_dom"/>
</dbReference>
<dbReference type="InterPro" id="IPR016163">
    <property type="entry name" value="Ald_DH_C"/>
</dbReference>
<keyword evidence="7" id="KW-1185">Reference proteome</keyword>
<gene>
    <name evidence="6" type="ORF">RMS29_21470</name>
</gene>
<dbReference type="EMBL" id="JAVRAD010000012">
    <property type="protein sequence ID" value="MDX8331788.1"/>
    <property type="molecule type" value="Genomic_DNA"/>
</dbReference>
<organism evidence="6 7">
    <name type="scientific">Agrobacterium rosae</name>
    <dbReference type="NCBI Taxonomy" id="1972867"/>
    <lineage>
        <taxon>Bacteria</taxon>
        <taxon>Pseudomonadati</taxon>
        <taxon>Pseudomonadota</taxon>
        <taxon>Alphaproteobacteria</taxon>
        <taxon>Hyphomicrobiales</taxon>
        <taxon>Rhizobiaceae</taxon>
        <taxon>Rhizobium/Agrobacterium group</taxon>
        <taxon>Agrobacterium</taxon>
    </lineage>
</organism>
<dbReference type="InterPro" id="IPR016161">
    <property type="entry name" value="Ald_DH/histidinol_DH"/>
</dbReference>
<reference evidence="6" key="1">
    <citation type="journal article" date="2023" name="Phytobiomes J">
        <title>Deciphering the key players within the bacterial microbiota associated with aerial crown gall tumors on rhododendron: Insights into the gallobiome.</title>
        <authorList>
            <person name="Kuzmanovic N."/>
            <person name="Nesme J."/>
            <person name="Wolf J."/>
            <person name="Neumann-Schaal M."/>
            <person name="Petersen J."/>
            <person name="Fernandez-Gnecco G."/>
            <person name="Sproeer C."/>
            <person name="Bunk B."/>
            <person name="Overmann J."/>
            <person name="Sorensen S.J."/>
            <person name="Idczak E."/>
            <person name="Smalla K."/>
        </authorList>
    </citation>
    <scope>NUCLEOTIDE SEQUENCE [LARGE SCALE GENOMIC DNA]</scope>
    <source>
        <strain evidence="6">Rho-14.1</strain>
    </source>
</reference>
<proteinExistence type="inferred from homology"/>
<protein>
    <submittedName>
        <fullName evidence="6">NAD-dependent succinate-semialdehyde dehydrogenase</fullName>
        <ecNumber evidence="6">1.2.1.-</ecNumber>
    </submittedName>
</protein>
<evidence type="ECO:0000256" key="1">
    <source>
        <dbReference type="ARBA" id="ARBA00009986"/>
    </source>
</evidence>
<evidence type="ECO:0000256" key="3">
    <source>
        <dbReference type="PROSITE-ProRule" id="PRU10007"/>
    </source>
</evidence>
<dbReference type="CDD" id="cd07103">
    <property type="entry name" value="ALDH_F5_SSADH_GabD"/>
    <property type="match status" value="1"/>
</dbReference>
<dbReference type="PANTHER" id="PTHR43353:SF5">
    <property type="entry name" value="SUCCINATE-SEMIALDEHYDE DEHYDROGENASE, MITOCHONDRIAL"/>
    <property type="match status" value="1"/>
</dbReference>